<evidence type="ECO:0000259" key="1">
    <source>
        <dbReference type="Pfam" id="PF13358"/>
    </source>
</evidence>
<gene>
    <name evidence="2" type="ORF">Mgrana_03268</name>
</gene>
<dbReference type="InterPro" id="IPR036397">
    <property type="entry name" value="RNaseH_sf"/>
</dbReference>
<dbReference type="Gene3D" id="3.30.420.10">
    <property type="entry name" value="Ribonuclease H-like superfamily/Ribonuclease H"/>
    <property type="match status" value="1"/>
</dbReference>
<keyword evidence="2" id="KW-0540">Nuclease</keyword>
<reference evidence="2 3" key="1">
    <citation type="submission" date="2018-08" db="EMBL/GenBank/DDBJ databases">
        <title>Meiothermus granaticius genome AF-68 sequencing project.</title>
        <authorList>
            <person name="Da Costa M.S."/>
            <person name="Albuquerque L."/>
            <person name="Raposo P."/>
            <person name="Froufe H.J.C."/>
            <person name="Barroso C.S."/>
            <person name="Egas C."/>
        </authorList>
    </citation>
    <scope>NUCLEOTIDE SEQUENCE [LARGE SCALE GENOMIC DNA]</scope>
    <source>
        <strain evidence="2 3">AF-68</strain>
    </source>
</reference>
<dbReference type="GO" id="GO:0003676">
    <property type="term" value="F:nucleic acid binding"/>
    <property type="evidence" value="ECO:0007669"/>
    <property type="project" value="InterPro"/>
</dbReference>
<protein>
    <submittedName>
        <fullName evidence="2">DDE superfamily endonuclease</fullName>
    </submittedName>
</protein>
<accession>A0A399F3D2</accession>
<keyword evidence="3" id="KW-1185">Reference proteome</keyword>
<comment type="caution">
    <text evidence="2">The sequence shown here is derived from an EMBL/GenBank/DDBJ whole genome shotgun (WGS) entry which is preliminary data.</text>
</comment>
<keyword evidence="2" id="KW-0378">Hydrolase</keyword>
<dbReference type="InterPro" id="IPR047655">
    <property type="entry name" value="Transpos_IS630-like"/>
</dbReference>
<dbReference type="EMBL" id="QWLB01000093">
    <property type="protein sequence ID" value="RIH90295.1"/>
    <property type="molecule type" value="Genomic_DNA"/>
</dbReference>
<dbReference type="InterPro" id="IPR038717">
    <property type="entry name" value="Tc1-like_DDE_dom"/>
</dbReference>
<dbReference type="Pfam" id="PF13358">
    <property type="entry name" value="DDE_3"/>
    <property type="match status" value="1"/>
</dbReference>
<dbReference type="OrthoDB" id="529267at2"/>
<sequence length="210" mass="24335">MEDVLEVYARPYDPEYSQICLDEKRKELRDTPQGQLPPAPNQLRREDYEYTRQGSASILLWNEPLTGRCGLRVEGTADSLTFANLIQEIVDLHYPQARKIVLVTDNASYHSPAALYKAFAPEEAFRLVQKIEWHYTPAHGSWLNMAEIELSVLERQCLSRRIPDLATLQAETQAWAQRRNQQRVVIQWRFTAADARIKLAHLYPRRSGDD</sequence>
<dbReference type="Proteomes" id="UP000266178">
    <property type="component" value="Unassembled WGS sequence"/>
</dbReference>
<proteinExistence type="predicted"/>
<name>A0A399F3D2_9DEIN</name>
<evidence type="ECO:0000313" key="3">
    <source>
        <dbReference type="Proteomes" id="UP000266178"/>
    </source>
</evidence>
<evidence type="ECO:0000313" key="2">
    <source>
        <dbReference type="EMBL" id="RIH90295.1"/>
    </source>
</evidence>
<keyword evidence="2" id="KW-0255">Endonuclease</keyword>
<dbReference type="NCBIfam" id="NF033545">
    <property type="entry name" value="transpos_IS630"/>
    <property type="match status" value="1"/>
</dbReference>
<feature type="domain" description="Tc1-like transposase DDE" evidence="1">
    <location>
        <begin position="19"/>
        <end position="169"/>
    </location>
</feature>
<dbReference type="GO" id="GO:0004519">
    <property type="term" value="F:endonuclease activity"/>
    <property type="evidence" value="ECO:0007669"/>
    <property type="project" value="UniProtKB-KW"/>
</dbReference>
<dbReference type="AlphaFoldDB" id="A0A399F3D2"/>
<organism evidence="2 3">
    <name type="scientific">Meiothermus granaticius NBRC 107808</name>
    <dbReference type="NCBI Taxonomy" id="1227551"/>
    <lineage>
        <taxon>Bacteria</taxon>
        <taxon>Thermotogati</taxon>
        <taxon>Deinococcota</taxon>
        <taxon>Deinococci</taxon>
        <taxon>Thermales</taxon>
        <taxon>Thermaceae</taxon>
        <taxon>Meiothermus</taxon>
    </lineage>
</organism>